<keyword evidence="1" id="KW-1133">Transmembrane helix</keyword>
<accession>A0ABX6NZF0</accession>
<gene>
    <name evidence="2" type="ORF">HK414_10320</name>
</gene>
<evidence type="ECO:0000313" key="2">
    <source>
        <dbReference type="EMBL" id="QJW83186.1"/>
    </source>
</evidence>
<keyword evidence="1" id="KW-0472">Membrane</keyword>
<reference evidence="2 3" key="1">
    <citation type="submission" date="2020-05" db="EMBL/GenBank/DDBJ databases">
        <title>Ramlibacter rhizophilus sp. nov., isolated from rhizosphere soil of national flower Mugunghwa from South Korea.</title>
        <authorList>
            <person name="Zheng-Fei Y."/>
            <person name="Huan T."/>
        </authorList>
    </citation>
    <scope>NUCLEOTIDE SEQUENCE [LARGE SCALE GENOMIC DNA]</scope>
    <source>
        <strain evidence="2 3">H242</strain>
    </source>
</reference>
<feature type="transmembrane region" description="Helical" evidence="1">
    <location>
        <begin position="21"/>
        <end position="43"/>
    </location>
</feature>
<name>A0ABX6NZF0_9BURK</name>
<evidence type="ECO:0000313" key="3">
    <source>
        <dbReference type="Proteomes" id="UP000500826"/>
    </source>
</evidence>
<evidence type="ECO:0000256" key="1">
    <source>
        <dbReference type="SAM" id="Phobius"/>
    </source>
</evidence>
<dbReference type="EMBL" id="CP053418">
    <property type="protein sequence ID" value="QJW83186.1"/>
    <property type="molecule type" value="Genomic_DNA"/>
</dbReference>
<organism evidence="2 3">
    <name type="scientific">Ramlibacter terrae</name>
    <dbReference type="NCBI Taxonomy" id="2732511"/>
    <lineage>
        <taxon>Bacteria</taxon>
        <taxon>Pseudomonadati</taxon>
        <taxon>Pseudomonadota</taxon>
        <taxon>Betaproteobacteria</taxon>
        <taxon>Burkholderiales</taxon>
        <taxon>Comamonadaceae</taxon>
        <taxon>Ramlibacter</taxon>
    </lineage>
</organism>
<sequence>MAQVAACGVLAVGMLVHEPRAWVVALAAAVAAPVGSAVVWWLAARWPQQREALIGLVYVAGAGASVIAASHDTQGRERLTALLAADVLWAPWPGVLLLGAAAVAVLLLARTGVLARDRWFYPLFALALSAAVPVLGLYRSSRC</sequence>
<keyword evidence="1" id="KW-0812">Transmembrane</keyword>
<feature type="transmembrane region" description="Helical" evidence="1">
    <location>
        <begin position="120"/>
        <end position="138"/>
    </location>
</feature>
<dbReference type="Proteomes" id="UP000500826">
    <property type="component" value="Chromosome"/>
</dbReference>
<feature type="transmembrane region" description="Helical" evidence="1">
    <location>
        <begin position="89"/>
        <end position="108"/>
    </location>
</feature>
<proteinExistence type="predicted"/>
<keyword evidence="3" id="KW-1185">Reference proteome</keyword>
<protein>
    <submittedName>
        <fullName evidence="2">Uncharacterized protein</fullName>
    </submittedName>
</protein>
<reference evidence="2 3" key="2">
    <citation type="submission" date="2020-05" db="EMBL/GenBank/DDBJ databases">
        <authorList>
            <person name="Khan S.A."/>
            <person name="Jeon C.O."/>
            <person name="Chun B.H."/>
        </authorList>
    </citation>
    <scope>NUCLEOTIDE SEQUENCE [LARGE SCALE GENOMIC DNA]</scope>
    <source>
        <strain evidence="2 3">H242</strain>
    </source>
</reference>
<feature type="transmembrane region" description="Helical" evidence="1">
    <location>
        <begin position="52"/>
        <end position="69"/>
    </location>
</feature>